<keyword evidence="1" id="KW-1133">Transmembrane helix</keyword>
<dbReference type="RefSeq" id="WP_382399520.1">
    <property type="nucleotide sequence ID" value="NZ_JBHTNH010000017.1"/>
</dbReference>
<sequence>MKKYVYWLLPIGWMCVIFYSSAQPYEQQDVKPFLERTVDLSFLAPYVDWVAFTYHHGEVSVAALGVEGFIEFFMRKGAHIGVFFVLMCLFYVALSKTSSTTFRAAVVVSFWLTVAYAAIDEWHQGFTANRTPYMGDVVIDGFGALLAVILLAFFRRYRTKRNPS</sequence>
<dbReference type="Proteomes" id="UP001597178">
    <property type="component" value="Unassembled WGS sequence"/>
</dbReference>
<dbReference type="EMBL" id="JBHTNH010000017">
    <property type="protein sequence ID" value="MFD1361699.1"/>
    <property type="molecule type" value="Genomic_DNA"/>
</dbReference>
<gene>
    <name evidence="3" type="ORF">ACFQ4A_08520</name>
</gene>
<dbReference type="InterPro" id="IPR006976">
    <property type="entry name" value="VanZ-like"/>
</dbReference>
<dbReference type="InterPro" id="IPR016747">
    <property type="entry name" value="Phosphotransbutyrylase"/>
</dbReference>
<dbReference type="PIRSF" id="PIRSF019083">
    <property type="entry name" value="UCP019083_VanZ"/>
    <property type="match status" value="1"/>
</dbReference>
<feature type="transmembrane region" description="Helical" evidence="1">
    <location>
        <begin position="131"/>
        <end position="154"/>
    </location>
</feature>
<proteinExistence type="predicted"/>
<reference evidence="4" key="1">
    <citation type="journal article" date="2019" name="Int. J. Syst. Evol. Microbiol.">
        <title>The Global Catalogue of Microorganisms (GCM) 10K type strain sequencing project: providing services to taxonomists for standard genome sequencing and annotation.</title>
        <authorList>
            <consortium name="The Broad Institute Genomics Platform"/>
            <consortium name="The Broad Institute Genome Sequencing Center for Infectious Disease"/>
            <person name="Wu L."/>
            <person name="Ma J."/>
        </authorList>
    </citation>
    <scope>NUCLEOTIDE SEQUENCE [LARGE SCALE GENOMIC DNA]</scope>
    <source>
        <strain evidence="4">CCUG 54822</strain>
    </source>
</reference>
<evidence type="ECO:0000256" key="1">
    <source>
        <dbReference type="SAM" id="Phobius"/>
    </source>
</evidence>
<keyword evidence="1" id="KW-0472">Membrane</keyword>
<evidence type="ECO:0000259" key="2">
    <source>
        <dbReference type="Pfam" id="PF04892"/>
    </source>
</evidence>
<feature type="transmembrane region" description="Helical" evidence="1">
    <location>
        <begin position="77"/>
        <end position="94"/>
    </location>
</feature>
<protein>
    <submittedName>
        <fullName evidence="3">VanZ family protein</fullName>
    </submittedName>
</protein>
<keyword evidence="4" id="KW-1185">Reference proteome</keyword>
<feature type="transmembrane region" description="Helical" evidence="1">
    <location>
        <begin position="101"/>
        <end position="119"/>
    </location>
</feature>
<dbReference type="Pfam" id="PF04892">
    <property type="entry name" value="VanZ"/>
    <property type="match status" value="1"/>
</dbReference>
<evidence type="ECO:0000313" key="3">
    <source>
        <dbReference type="EMBL" id="MFD1361699.1"/>
    </source>
</evidence>
<evidence type="ECO:0000313" key="4">
    <source>
        <dbReference type="Proteomes" id="UP001597178"/>
    </source>
</evidence>
<organism evidence="3 4">
    <name type="scientific">Lentibacillus salinarum</name>
    <dbReference type="NCBI Taxonomy" id="446820"/>
    <lineage>
        <taxon>Bacteria</taxon>
        <taxon>Bacillati</taxon>
        <taxon>Bacillota</taxon>
        <taxon>Bacilli</taxon>
        <taxon>Bacillales</taxon>
        <taxon>Bacillaceae</taxon>
        <taxon>Lentibacillus</taxon>
    </lineage>
</organism>
<feature type="domain" description="VanZ-like" evidence="2">
    <location>
        <begin position="7"/>
        <end position="154"/>
    </location>
</feature>
<keyword evidence="1" id="KW-0812">Transmembrane</keyword>
<accession>A0ABW3ZTV8</accession>
<comment type="caution">
    <text evidence="3">The sequence shown here is derived from an EMBL/GenBank/DDBJ whole genome shotgun (WGS) entry which is preliminary data.</text>
</comment>
<dbReference type="NCBIfam" id="NF037970">
    <property type="entry name" value="vanZ_1"/>
    <property type="match status" value="1"/>
</dbReference>
<name>A0ABW3ZTV8_9BACI</name>